<name>A0A1C7H308_9BACE</name>
<keyword evidence="1" id="KW-1133">Transmembrane helix</keyword>
<dbReference type="GeneID" id="82187838"/>
<evidence type="ECO:0000313" key="2">
    <source>
        <dbReference type="EMBL" id="ANU58172.1"/>
    </source>
</evidence>
<feature type="transmembrane region" description="Helical" evidence="1">
    <location>
        <begin position="41"/>
        <end position="62"/>
    </location>
</feature>
<dbReference type="KEGG" id="bcae:A4V03_11845"/>
<organism evidence="2 3">
    <name type="scientific">Bacteroides caecimuris</name>
    <dbReference type="NCBI Taxonomy" id="1796613"/>
    <lineage>
        <taxon>Bacteria</taxon>
        <taxon>Pseudomonadati</taxon>
        <taxon>Bacteroidota</taxon>
        <taxon>Bacteroidia</taxon>
        <taxon>Bacteroidales</taxon>
        <taxon>Bacteroidaceae</taxon>
        <taxon>Bacteroides</taxon>
    </lineage>
</organism>
<accession>A0A1C7H308</accession>
<evidence type="ECO:0000256" key="1">
    <source>
        <dbReference type="SAM" id="Phobius"/>
    </source>
</evidence>
<dbReference type="RefSeq" id="WP_065539082.1">
    <property type="nucleotide sequence ID" value="NZ_CAPUCN010000075.1"/>
</dbReference>
<protein>
    <submittedName>
        <fullName evidence="2">Uncharacterized protein</fullName>
    </submittedName>
</protein>
<gene>
    <name evidence="2" type="ORF">A4V03_11845</name>
</gene>
<dbReference type="EMBL" id="CP015401">
    <property type="protein sequence ID" value="ANU58172.1"/>
    <property type="molecule type" value="Genomic_DNA"/>
</dbReference>
<proteinExistence type="predicted"/>
<sequence length="92" mass="10275">MKRIRPGPINTAQNGVITFAFLGKQVPVSLYSFAGLPFFRFFAKIVENLIVILFAILGNNLVIHRIMKNRTFAISQSCAASFKAKMRKTNIG</sequence>
<evidence type="ECO:0000313" key="3">
    <source>
        <dbReference type="Proteomes" id="UP000092631"/>
    </source>
</evidence>
<keyword evidence="1" id="KW-0472">Membrane</keyword>
<reference evidence="3" key="1">
    <citation type="submission" date="2016-04" db="EMBL/GenBank/DDBJ databases">
        <title>Complete Genome Sequences of Twelve Strains of a Stable Defined Moderately Diverse Mouse Microbiota 2 (sDMDMm2).</title>
        <authorList>
            <person name="Uchimura Y."/>
            <person name="Wyss M."/>
            <person name="Brugiroux S."/>
            <person name="Limenitakis J.P."/>
            <person name="Stecher B."/>
            <person name="McCoy K.D."/>
            <person name="Macpherson A.J."/>
        </authorList>
    </citation>
    <scope>NUCLEOTIDE SEQUENCE [LARGE SCALE GENOMIC DNA]</scope>
    <source>
        <strain evidence="3">I48</strain>
    </source>
</reference>
<dbReference type="AlphaFoldDB" id="A0A1C7H308"/>
<keyword evidence="3" id="KW-1185">Reference proteome</keyword>
<dbReference type="Proteomes" id="UP000092631">
    <property type="component" value="Chromosome"/>
</dbReference>
<keyword evidence="1" id="KW-0812">Transmembrane</keyword>